<dbReference type="Proteomes" id="UP000003986">
    <property type="component" value="Unassembled WGS sequence"/>
</dbReference>
<protein>
    <submittedName>
        <fullName evidence="1">Predicted protein</fullName>
    </submittedName>
</protein>
<reference evidence="2" key="2">
    <citation type="submission" date="2008-12" db="EMBL/GenBank/DDBJ databases">
        <title>Annotation of Streptomyces roseosporus strain NRRL 15998.</title>
        <authorList>
            <consortium name="The Broad Institute Genome Sequencing Platform"/>
            <consortium name="Broad Institute Microbial Sequencing Center"/>
            <person name="Fischbach M."/>
            <person name="Ward D."/>
            <person name="Young S."/>
            <person name="Kodira C.D."/>
            <person name="Zeng Q."/>
            <person name="Koehrsen M."/>
            <person name="Godfrey P."/>
            <person name="Alvarado L."/>
            <person name="Berlin A.M."/>
            <person name="Borenstein D."/>
            <person name="Chen Z."/>
            <person name="Engels R."/>
            <person name="Freedman E."/>
            <person name="Gellesch M."/>
            <person name="Goldberg J."/>
            <person name="Griggs A."/>
            <person name="Gujja S."/>
            <person name="Heiman D.I."/>
            <person name="Hepburn T.A."/>
            <person name="Howarth C."/>
            <person name="Jen D."/>
            <person name="Larson L."/>
            <person name="Lewis B."/>
            <person name="Mehta T."/>
            <person name="Park D."/>
            <person name="Pearson M."/>
            <person name="Roberts A."/>
            <person name="Saif S."/>
            <person name="Shea T.D."/>
            <person name="Shenoy N."/>
            <person name="Sisk P."/>
            <person name="Stolte C."/>
            <person name="Sykes S.N."/>
            <person name="Walk T."/>
            <person name="White J."/>
            <person name="Yandava C."/>
            <person name="Straight P."/>
            <person name="Clardy J."/>
            <person name="Hung D."/>
            <person name="Kolter R."/>
            <person name="Mekalanos J."/>
            <person name="Walker S."/>
            <person name="Walsh C.T."/>
            <person name="Wieland B.L.C."/>
            <person name="Ilzarbe M."/>
            <person name="Galagan J."/>
            <person name="Nusbaum C."/>
            <person name="Birren B."/>
        </authorList>
    </citation>
    <scope>NUCLEOTIDE SEQUENCE [LARGE SCALE GENOMIC DNA]</scope>
    <source>
        <strain evidence="2">NRRL 15998</strain>
    </source>
</reference>
<name>D6AGL2_STRFL</name>
<organism evidence="1 2">
    <name type="scientific">Streptomyces filamentosus NRRL 15998</name>
    <dbReference type="NCBI Taxonomy" id="457431"/>
    <lineage>
        <taxon>Bacteria</taxon>
        <taxon>Bacillati</taxon>
        <taxon>Actinomycetota</taxon>
        <taxon>Actinomycetes</taxon>
        <taxon>Kitasatosporales</taxon>
        <taxon>Streptomycetaceae</taxon>
        <taxon>Streptomyces</taxon>
    </lineage>
</organism>
<gene>
    <name evidence="1" type="ORF">SSGG_04389</name>
</gene>
<proteinExistence type="predicted"/>
<dbReference type="AlphaFoldDB" id="D6AGL2"/>
<evidence type="ECO:0000313" key="2">
    <source>
        <dbReference type="Proteomes" id="UP000003986"/>
    </source>
</evidence>
<reference evidence="2" key="1">
    <citation type="submission" date="2008-10" db="EMBL/GenBank/DDBJ databases">
        <authorList>
            <person name="Molnar K."/>
        </authorList>
    </citation>
    <scope>NUCLEOTIDE SEQUENCE [LARGE SCALE GENOMIC DNA]</scope>
    <source>
        <strain evidence="2">NRRL 15998</strain>
    </source>
</reference>
<evidence type="ECO:0000313" key="1">
    <source>
        <dbReference type="EMBL" id="EFE77022.2"/>
    </source>
</evidence>
<dbReference type="EMBL" id="DS999644">
    <property type="protein sequence ID" value="EFE77022.2"/>
    <property type="molecule type" value="Genomic_DNA"/>
</dbReference>
<sequence length="53" mass="5349">MARVTPTAAATSSSLNDFASRSLRRSLGEGSGGTAASSVVLRVMDGPRQHCAG</sequence>
<accession>D6AGL2</accession>